<dbReference type="PATRIC" id="fig|466.6.peg.3328"/>
<name>A0A0W0VW77_9GAMM</name>
<gene>
    <name evidence="1" type="ORF">Lmac_3111</name>
</gene>
<dbReference type="RefSeq" id="WP_058453764.1">
    <property type="nucleotide sequence ID" value="NZ_CAAAIB010000001.1"/>
</dbReference>
<sequence length="398" mass="45831">MIKFDSSPYFSISTDRTVKWADNYLCLPTSQGLQLAIDYYTNKYQCSIEIPSTKLNDFVESQDESTFFENISEQLDRIRKESENLPSFRKGFILNADSTHAVPFLYVKEEGEEAIIYANSKGVTRSKWQIDLINECLSKSGDKIEVLGIEETRQADDHSCFMDALIFCKDATAKTEKGEYYIPNLLAQLKGRSTLKEGYTAVKLPNELLKTAQISSFVHGHRENNTHKTIHQHHDKLENLSDFRKRNSDFFAKIKGKIKFQSPNYLRQKSLKVAEKIVIQFYINQLIEKYGESFTPSDKNRFINLCKSKFSKLANPKDKDIFKTVVSFQHQLEEKLSKKENRRSLETMKNSALEGFSVSPDSKKLEKSTGFPFWKIKAPQKVDAKDTETHTMKSLELG</sequence>
<organism evidence="1 2">
    <name type="scientific">Legionella maceachernii</name>
    <dbReference type="NCBI Taxonomy" id="466"/>
    <lineage>
        <taxon>Bacteria</taxon>
        <taxon>Pseudomonadati</taxon>
        <taxon>Pseudomonadota</taxon>
        <taxon>Gammaproteobacteria</taxon>
        <taxon>Legionellales</taxon>
        <taxon>Legionellaceae</taxon>
        <taxon>Legionella</taxon>
    </lineage>
</organism>
<accession>A0A0W0VW77</accession>
<dbReference type="Proteomes" id="UP000054908">
    <property type="component" value="Unassembled WGS sequence"/>
</dbReference>
<evidence type="ECO:0008006" key="3">
    <source>
        <dbReference type="Google" id="ProtNLM"/>
    </source>
</evidence>
<reference evidence="1 2" key="1">
    <citation type="submission" date="2015-11" db="EMBL/GenBank/DDBJ databases">
        <title>Genomic analysis of 38 Legionella species identifies large and diverse effector repertoires.</title>
        <authorList>
            <person name="Burstein D."/>
            <person name="Amaro F."/>
            <person name="Zusman T."/>
            <person name="Lifshitz Z."/>
            <person name="Cohen O."/>
            <person name="Gilbert J.A."/>
            <person name="Pupko T."/>
            <person name="Shuman H.A."/>
            <person name="Segal G."/>
        </authorList>
    </citation>
    <scope>NUCLEOTIDE SEQUENCE [LARGE SCALE GENOMIC DNA]</scope>
    <source>
        <strain evidence="1 2">PX-1-G2-E2</strain>
    </source>
</reference>
<comment type="caution">
    <text evidence="1">The sequence shown here is derived from an EMBL/GenBank/DDBJ whole genome shotgun (WGS) entry which is preliminary data.</text>
</comment>
<evidence type="ECO:0000313" key="2">
    <source>
        <dbReference type="Proteomes" id="UP000054908"/>
    </source>
</evidence>
<dbReference type="STRING" id="466.Lmac_3111"/>
<keyword evidence="2" id="KW-1185">Reference proteome</keyword>
<dbReference type="OrthoDB" id="5654452at2"/>
<proteinExistence type="predicted"/>
<evidence type="ECO:0000313" key="1">
    <source>
        <dbReference type="EMBL" id="KTD24238.1"/>
    </source>
</evidence>
<dbReference type="EMBL" id="LNYL01000051">
    <property type="protein sequence ID" value="KTD24238.1"/>
    <property type="molecule type" value="Genomic_DNA"/>
</dbReference>
<protein>
    <recommendedName>
        <fullName evidence="3">Dot/Icm T4SS effector</fullName>
    </recommendedName>
</protein>
<dbReference type="AlphaFoldDB" id="A0A0W0VW77"/>